<feature type="region of interest" description="Disordered" evidence="2">
    <location>
        <begin position="171"/>
        <end position="232"/>
    </location>
</feature>
<evidence type="ECO:0000313" key="5">
    <source>
        <dbReference type="Proteomes" id="UP000324705"/>
    </source>
</evidence>
<dbReference type="AlphaFoldDB" id="A0A9R0T8B2"/>
<dbReference type="CDD" id="cd21134">
    <property type="entry name" value="YTH"/>
    <property type="match status" value="1"/>
</dbReference>
<comment type="similarity">
    <text evidence="1">Belongs to the YTHDF family.</text>
</comment>
<feature type="region of interest" description="Disordered" evidence="2">
    <location>
        <begin position="57"/>
        <end position="79"/>
    </location>
</feature>
<feature type="compositionally biased region" description="Pro residues" evidence="2">
    <location>
        <begin position="7"/>
        <end position="22"/>
    </location>
</feature>
<feature type="region of interest" description="Disordered" evidence="2">
    <location>
        <begin position="1"/>
        <end position="33"/>
    </location>
</feature>
<feature type="compositionally biased region" description="Low complexity" evidence="2">
    <location>
        <begin position="315"/>
        <end position="327"/>
    </location>
</feature>
<name>A0A9R0T8B2_TRITD</name>
<dbReference type="Gene3D" id="3.10.590.10">
    <property type="entry name" value="ph1033 like domains"/>
    <property type="match status" value="1"/>
</dbReference>
<feature type="compositionally biased region" description="Polar residues" evidence="2">
    <location>
        <begin position="208"/>
        <end position="232"/>
    </location>
</feature>
<evidence type="ECO:0000256" key="1">
    <source>
        <dbReference type="RuleBase" id="RU369095"/>
    </source>
</evidence>
<feature type="region of interest" description="Disordered" evidence="2">
    <location>
        <begin position="653"/>
        <end position="709"/>
    </location>
</feature>
<dbReference type="PANTHER" id="PTHR12357:SF30">
    <property type="entry name" value="YTH DOMAIN-CONTAINING FAMILY PROTEIN"/>
    <property type="match status" value="1"/>
</dbReference>
<feature type="compositionally biased region" description="Polar residues" evidence="2">
    <location>
        <begin position="178"/>
        <end position="188"/>
    </location>
</feature>
<dbReference type="Proteomes" id="UP000324705">
    <property type="component" value="Chromosome 4B"/>
</dbReference>
<protein>
    <recommendedName>
        <fullName evidence="1">YTH domain-containing family protein</fullName>
    </recommendedName>
</protein>
<accession>A0A9R0T8B2</accession>
<evidence type="ECO:0000259" key="3">
    <source>
        <dbReference type="PROSITE" id="PS50882"/>
    </source>
</evidence>
<sequence>MAVVAPTPAPPAAPAAPAPALAPAPAADQATDLLQKMSLESQPKAAADGTELAGATKAGACGQPAAQRVDPTGPVHHSGGSRFYGSQHVLSASILLWRELGLPGYDGTMSEWDEYTRYVNQDGVEVTPAVYGDIYGYGYAPYGAYSPASSPVPTVDGQMFAAQHYQYPAYYQPPTPIPSTTQGDQQPSANADNKPAAKADAAKTTTNGVPNVSAQSNSATAPLGSSYQNSSLTPDGTYRAPLLGGVPSTGYVDSTYGYDTTGAHYAWYDGSAYTNAQQRPTTANYTPSSAYNSNGSSARYQTKSPTPQQTGNRRPTTTTGSATPTYPNRMYSSTQSYNQYGNSVKTGLMYGNTGYGSTGYGSSGYGSNGYGSSGYGSSGYGSSGYDSRLYGRWGVSMDTRYNRPRGRGNGYYGFGNESQDGTIELNRGPRSGRFKNQKAFGHTVTIAVKGQTLPSSENKDASDIPDKAQFNLEDFPVQYDDAKFFVIKSYSEDDIHKSIKYNVWASTTNGNKKLDAAYQEAQAKGSSCPIFLFFSVNTSGQFVGVAEMTGPVDFEKTLEFWQQDKWNGSFSVKWHIVKDVPNNILKHIVLENNEGKPVTNSRDTQDINLEQGIQMLKIFKEHVSKTSILEDFAFYENRQKLMQEKRIKQQQIQKQVWDSRAPNPVAGEKQQELANGKPKVSLPNGVNGEKQQDAVNGKPKSPVANGVNGDAKVPAEKAAAAAPPAVTYAAKVAQTAAAEKKPVATEKKPVVANGAVKTGVAA</sequence>
<keyword evidence="5" id="KW-1185">Reference proteome</keyword>
<dbReference type="GO" id="GO:0003729">
    <property type="term" value="F:mRNA binding"/>
    <property type="evidence" value="ECO:0007669"/>
    <property type="project" value="UniProtKB-UniRule"/>
</dbReference>
<dbReference type="GO" id="GO:0005737">
    <property type="term" value="C:cytoplasm"/>
    <property type="evidence" value="ECO:0007669"/>
    <property type="project" value="TreeGrafter"/>
</dbReference>
<dbReference type="InterPro" id="IPR045168">
    <property type="entry name" value="YTH_prot"/>
</dbReference>
<dbReference type="PROSITE" id="PS50882">
    <property type="entry name" value="YTH"/>
    <property type="match status" value="1"/>
</dbReference>
<evidence type="ECO:0000256" key="2">
    <source>
        <dbReference type="SAM" id="MobiDB-lite"/>
    </source>
</evidence>
<gene>
    <name evidence="4" type="ORF">TRITD_4Bv1G163000</name>
</gene>
<dbReference type="GO" id="GO:0061157">
    <property type="term" value="P:mRNA destabilization"/>
    <property type="evidence" value="ECO:0007669"/>
    <property type="project" value="TreeGrafter"/>
</dbReference>
<dbReference type="EMBL" id="LT934118">
    <property type="protein sequence ID" value="VAI09056.1"/>
    <property type="molecule type" value="Genomic_DNA"/>
</dbReference>
<reference evidence="4 5" key="1">
    <citation type="submission" date="2017-09" db="EMBL/GenBank/DDBJ databases">
        <authorList>
            <consortium name="International Durum Wheat Genome Sequencing Consortium (IDWGSC)"/>
            <person name="Milanesi L."/>
        </authorList>
    </citation>
    <scope>NUCLEOTIDE SEQUENCE [LARGE SCALE GENOMIC DNA]</scope>
    <source>
        <strain evidence="5">cv. Svevo</strain>
    </source>
</reference>
<evidence type="ECO:0000313" key="4">
    <source>
        <dbReference type="EMBL" id="VAI09056.1"/>
    </source>
</evidence>
<dbReference type="PANTHER" id="PTHR12357">
    <property type="entry name" value="YTH YT521-B HOMOLOGY DOMAIN-CONTAINING"/>
    <property type="match status" value="1"/>
</dbReference>
<dbReference type="InterPro" id="IPR007275">
    <property type="entry name" value="YTH_domain"/>
</dbReference>
<organism evidence="4 5">
    <name type="scientific">Triticum turgidum subsp. durum</name>
    <name type="common">Durum wheat</name>
    <name type="synonym">Triticum durum</name>
    <dbReference type="NCBI Taxonomy" id="4567"/>
    <lineage>
        <taxon>Eukaryota</taxon>
        <taxon>Viridiplantae</taxon>
        <taxon>Streptophyta</taxon>
        <taxon>Embryophyta</taxon>
        <taxon>Tracheophyta</taxon>
        <taxon>Spermatophyta</taxon>
        <taxon>Magnoliopsida</taxon>
        <taxon>Liliopsida</taxon>
        <taxon>Poales</taxon>
        <taxon>Poaceae</taxon>
        <taxon>BOP clade</taxon>
        <taxon>Pooideae</taxon>
        <taxon>Triticodae</taxon>
        <taxon>Triticeae</taxon>
        <taxon>Triticinae</taxon>
        <taxon>Triticum</taxon>
    </lineage>
</organism>
<dbReference type="Pfam" id="PF04146">
    <property type="entry name" value="YTH"/>
    <property type="match status" value="1"/>
</dbReference>
<feature type="compositionally biased region" description="Polar residues" evidence="2">
    <location>
        <begin position="279"/>
        <end position="314"/>
    </location>
</feature>
<comment type="function">
    <text evidence="1">Specifically recognizes and binds N6-methyladenosine (m6A)-containing RNAs, and regulates mRNA stability. M6A is a modification present at internal sites of mRNAs and some non-coding RNAs and plays a role in mRNA stability and processing.</text>
</comment>
<proteinExistence type="inferred from homology"/>
<feature type="compositionally biased region" description="Low complexity" evidence="2">
    <location>
        <begin position="23"/>
        <end position="33"/>
    </location>
</feature>
<feature type="region of interest" description="Disordered" evidence="2">
    <location>
        <begin position="279"/>
        <end position="333"/>
    </location>
</feature>
<keyword evidence="1" id="KW-0694">RNA-binding</keyword>
<dbReference type="GO" id="GO:1990247">
    <property type="term" value="F:N6-methyladenosine-containing RNA reader activity"/>
    <property type="evidence" value="ECO:0007669"/>
    <property type="project" value="UniProtKB-UniRule"/>
</dbReference>
<feature type="domain" description="YTH" evidence="3">
    <location>
        <begin position="482"/>
        <end position="619"/>
    </location>
</feature>
<dbReference type="Gramene" id="TRITD4Bv1G163000.11">
    <property type="protein sequence ID" value="TRITD4Bv1G163000.11"/>
    <property type="gene ID" value="TRITD4Bv1G163000"/>
</dbReference>